<evidence type="ECO:0000313" key="3">
    <source>
        <dbReference type="Proteomes" id="UP001460270"/>
    </source>
</evidence>
<dbReference type="Proteomes" id="UP001460270">
    <property type="component" value="Unassembled WGS sequence"/>
</dbReference>
<feature type="region of interest" description="Disordered" evidence="1">
    <location>
        <begin position="28"/>
        <end position="48"/>
    </location>
</feature>
<feature type="compositionally biased region" description="Basic residues" evidence="1">
    <location>
        <begin position="38"/>
        <end position="48"/>
    </location>
</feature>
<feature type="compositionally biased region" description="Polar residues" evidence="1">
    <location>
        <begin position="100"/>
        <end position="118"/>
    </location>
</feature>
<accession>A0AAW0N6G0</accession>
<name>A0AAW0N6G0_9GOBI</name>
<sequence>MSPYFVLGKNLQSLTLCPFALRSLTRSGTGSLVSKSSPPHRRWAGRRRSSLIEPDRSVLLLQLYQQDSQICEPKGDCMSELSITAPSKQPHMTVAPVHTKTGSKQICTEPTSVSTQPATPAGQDGLRAGPP</sequence>
<evidence type="ECO:0000256" key="1">
    <source>
        <dbReference type="SAM" id="MobiDB-lite"/>
    </source>
</evidence>
<gene>
    <name evidence="2" type="ORF">WMY93_025294</name>
</gene>
<proteinExistence type="predicted"/>
<dbReference type="AlphaFoldDB" id="A0AAW0N6G0"/>
<comment type="caution">
    <text evidence="2">The sequence shown here is derived from an EMBL/GenBank/DDBJ whole genome shotgun (WGS) entry which is preliminary data.</text>
</comment>
<feature type="region of interest" description="Disordered" evidence="1">
    <location>
        <begin position="89"/>
        <end position="131"/>
    </location>
</feature>
<keyword evidence="3" id="KW-1185">Reference proteome</keyword>
<organism evidence="2 3">
    <name type="scientific">Mugilogobius chulae</name>
    <name type="common">yellowstripe goby</name>
    <dbReference type="NCBI Taxonomy" id="88201"/>
    <lineage>
        <taxon>Eukaryota</taxon>
        <taxon>Metazoa</taxon>
        <taxon>Chordata</taxon>
        <taxon>Craniata</taxon>
        <taxon>Vertebrata</taxon>
        <taxon>Euteleostomi</taxon>
        <taxon>Actinopterygii</taxon>
        <taxon>Neopterygii</taxon>
        <taxon>Teleostei</taxon>
        <taxon>Neoteleostei</taxon>
        <taxon>Acanthomorphata</taxon>
        <taxon>Gobiaria</taxon>
        <taxon>Gobiiformes</taxon>
        <taxon>Gobioidei</taxon>
        <taxon>Gobiidae</taxon>
        <taxon>Gobionellinae</taxon>
        <taxon>Mugilogobius</taxon>
    </lineage>
</organism>
<feature type="compositionally biased region" description="Polar residues" evidence="1">
    <location>
        <begin position="28"/>
        <end position="37"/>
    </location>
</feature>
<evidence type="ECO:0000313" key="2">
    <source>
        <dbReference type="EMBL" id="KAK7889734.1"/>
    </source>
</evidence>
<protein>
    <submittedName>
        <fullName evidence="2">Uncharacterized protein</fullName>
    </submittedName>
</protein>
<reference evidence="3" key="1">
    <citation type="submission" date="2024-04" db="EMBL/GenBank/DDBJ databases">
        <title>Salinicola lusitanus LLJ914,a marine bacterium isolated from the Okinawa Trough.</title>
        <authorList>
            <person name="Li J."/>
        </authorList>
    </citation>
    <scope>NUCLEOTIDE SEQUENCE [LARGE SCALE GENOMIC DNA]</scope>
</reference>
<dbReference type="EMBL" id="JBBPFD010000018">
    <property type="protein sequence ID" value="KAK7889734.1"/>
    <property type="molecule type" value="Genomic_DNA"/>
</dbReference>